<reference evidence="9 10" key="1">
    <citation type="journal article" date="2018" name="Front. Microbiol.">
        <title>Adaptation of the Freshwater Bloom-Forming Cyanobacterium Microcystis aeruginosa to Brackish Water Is Driven by Recent Horizontal Transfer of Sucrose Genes.</title>
        <authorList>
            <person name="Tanabe Y."/>
            <person name="Hodoki Y."/>
            <person name="Sano T."/>
            <person name="Tada K."/>
            <person name="Watanabe M.M."/>
        </authorList>
    </citation>
    <scope>NUCLEOTIDE SEQUENCE [LARGE SCALE GENOMIC DNA]</scope>
    <source>
        <strain evidence="9 10">Sj</strain>
    </source>
</reference>
<keyword evidence="7" id="KW-0460">Magnesium</keyword>
<evidence type="ECO:0000256" key="4">
    <source>
        <dbReference type="ARBA" id="ARBA00022723"/>
    </source>
</evidence>
<proteinExistence type="predicted"/>
<evidence type="ECO:0000256" key="2">
    <source>
        <dbReference type="ARBA" id="ARBA00022679"/>
    </source>
</evidence>
<sequence>MKKTTLPINLSQEEIKQFCQRHSICKLSLFGSVLRDDFTRESDVDVLVEFEQGKTPGLAIITMEDELSNIINRQIDLRTSADLSRYFREQVLAEAIVIYEQN</sequence>
<keyword evidence="6" id="KW-0067">ATP-binding</keyword>
<protein>
    <recommendedName>
        <fullName evidence="8">Polymerase beta nucleotidyltransferase domain-containing protein</fullName>
    </recommendedName>
</protein>
<dbReference type="GO" id="GO:0005524">
    <property type="term" value="F:ATP binding"/>
    <property type="evidence" value="ECO:0007669"/>
    <property type="project" value="UniProtKB-KW"/>
</dbReference>
<keyword evidence="2" id="KW-0808">Transferase</keyword>
<evidence type="ECO:0000256" key="7">
    <source>
        <dbReference type="ARBA" id="ARBA00022842"/>
    </source>
</evidence>
<evidence type="ECO:0000256" key="1">
    <source>
        <dbReference type="ARBA" id="ARBA00001946"/>
    </source>
</evidence>
<dbReference type="InterPro" id="IPR052038">
    <property type="entry name" value="Type-VII_TA_antitoxin"/>
</dbReference>
<dbReference type="GO" id="GO:0016779">
    <property type="term" value="F:nucleotidyltransferase activity"/>
    <property type="evidence" value="ECO:0007669"/>
    <property type="project" value="UniProtKB-KW"/>
</dbReference>
<dbReference type="EMBL" id="BDSG01000088">
    <property type="protein sequence ID" value="GBL11690.1"/>
    <property type="molecule type" value="Genomic_DNA"/>
</dbReference>
<dbReference type="RefSeq" id="WP_024968661.1">
    <property type="nucleotide sequence ID" value="NZ_BDSG01000088.1"/>
</dbReference>
<gene>
    <name evidence="9" type="ORF">MSj_03198</name>
</gene>
<accession>A0A2Z6V3G0</accession>
<comment type="cofactor">
    <cofactor evidence="1">
        <name>Mg(2+)</name>
        <dbReference type="ChEBI" id="CHEBI:18420"/>
    </cofactor>
</comment>
<dbReference type="PANTHER" id="PTHR33571">
    <property type="entry name" value="SSL8005 PROTEIN"/>
    <property type="match status" value="1"/>
</dbReference>
<evidence type="ECO:0000313" key="9">
    <source>
        <dbReference type="EMBL" id="GBL11690.1"/>
    </source>
</evidence>
<keyword evidence="5" id="KW-0547">Nucleotide-binding</keyword>
<evidence type="ECO:0000256" key="3">
    <source>
        <dbReference type="ARBA" id="ARBA00022695"/>
    </source>
</evidence>
<dbReference type="Gene3D" id="3.30.460.10">
    <property type="entry name" value="Beta Polymerase, domain 2"/>
    <property type="match status" value="1"/>
</dbReference>
<evidence type="ECO:0000313" key="10">
    <source>
        <dbReference type="Proteomes" id="UP000248272"/>
    </source>
</evidence>
<dbReference type="GO" id="GO:0046872">
    <property type="term" value="F:metal ion binding"/>
    <property type="evidence" value="ECO:0007669"/>
    <property type="project" value="UniProtKB-KW"/>
</dbReference>
<dbReference type="Pfam" id="PF18765">
    <property type="entry name" value="Polbeta"/>
    <property type="match status" value="1"/>
</dbReference>
<dbReference type="AlphaFoldDB" id="A0A2Z6V3G0"/>
<dbReference type="Proteomes" id="UP000248272">
    <property type="component" value="Unassembled WGS sequence"/>
</dbReference>
<feature type="domain" description="Polymerase beta nucleotidyltransferase" evidence="8">
    <location>
        <begin position="13"/>
        <end position="102"/>
    </location>
</feature>
<name>A0A2Z6V3G0_MICAE</name>
<dbReference type="InterPro" id="IPR043519">
    <property type="entry name" value="NT_sf"/>
</dbReference>
<organism evidence="9 10">
    <name type="scientific">Microcystis aeruginosa Sj</name>
    <dbReference type="NCBI Taxonomy" id="1979544"/>
    <lineage>
        <taxon>Bacteria</taxon>
        <taxon>Bacillati</taxon>
        <taxon>Cyanobacteriota</taxon>
        <taxon>Cyanophyceae</taxon>
        <taxon>Oscillatoriophycideae</taxon>
        <taxon>Chroococcales</taxon>
        <taxon>Microcystaceae</taxon>
        <taxon>Microcystis</taxon>
    </lineage>
</organism>
<comment type="caution">
    <text evidence="9">The sequence shown here is derived from an EMBL/GenBank/DDBJ whole genome shotgun (WGS) entry which is preliminary data.</text>
</comment>
<keyword evidence="4" id="KW-0479">Metal-binding</keyword>
<evidence type="ECO:0000256" key="6">
    <source>
        <dbReference type="ARBA" id="ARBA00022840"/>
    </source>
</evidence>
<dbReference type="InterPro" id="IPR041633">
    <property type="entry name" value="Polbeta"/>
</dbReference>
<dbReference type="CDD" id="cd05403">
    <property type="entry name" value="NT_KNTase_like"/>
    <property type="match status" value="1"/>
</dbReference>
<evidence type="ECO:0000256" key="5">
    <source>
        <dbReference type="ARBA" id="ARBA00022741"/>
    </source>
</evidence>
<dbReference type="SUPFAM" id="SSF81301">
    <property type="entry name" value="Nucleotidyltransferase"/>
    <property type="match status" value="1"/>
</dbReference>
<evidence type="ECO:0000259" key="8">
    <source>
        <dbReference type="Pfam" id="PF18765"/>
    </source>
</evidence>
<keyword evidence="3" id="KW-0548">Nucleotidyltransferase</keyword>
<dbReference type="PANTHER" id="PTHR33571:SF12">
    <property type="entry name" value="BSL3053 PROTEIN"/>
    <property type="match status" value="1"/>
</dbReference>